<dbReference type="EMBL" id="JACKVK010000002">
    <property type="protein sequence ID" value="MCV7419534.1"/>
    <property type="molecule type" value="Genomic_DNA"/>
</dbReference>
<dbReference type="InterPro" id="IPR002711">
    <property type="entry name" value="HNH"/>
</dbReference>
<keyword evidence="4" id="KW-0255">Endonuclease</keyword>
<dbReference type="Pfam" id="PF02720">
    <property type="entry name" value="DUF222"/>
    <property type="match status" value="1"/>
</dbReference>
<sequence length="465" mass="50010">MSTTATPLVSEPLSGKERLEVLFDELAELTGQRNAIDGRIVDIVAEIDGDGLWGNTGCRSISALVAWRTGISPHNAQTITTIAERRAAFPSCTTALREGRLSLDQVGVIAERAGDGSDEHYAALASVATVTQLRTAIKLEPRPNAKPSWEPDRSITTTETATHTTWRIRLPKVEAAKVEAGLASHRDALINDWKAAREDNGVGRNDHDGDAADGDGGIPSDQAPPFPTTVDAFISLVEAGWDADVARRPHGQHTTVVVHLDPENRSAELHLGPILSDADRQYLLCDATCEVWVERQGTPMGAGRATRTISRRLRRVLEHRDRCCAVPGCGATGGLHAHHIRHWEDGGPTDPDNLVLLCPFHHRLHHTGGITISGTATQLVVTDADGVLLCPFHHRLHHTGGITISGTATQLVVTDADGGVLTGASLARPPTTPPPAVPPCTGPLGERADWWWYDPYDPTRQPSTN</sequence>
<dbReference type="Pfam" id="PF01844">
    <property type="entry name" value="HNH"/>
    <property type="match status" value="1"/>
</dbReference>
<evidence type="ECO:0000259" key="3">
    <source>
        <dbReference type="SMART" id="SM00507"/>
    </source>
</evidence>
<comment type="caution">
    <text evidence="4">The sequence shown here is derived from an EMBL/GenBank/DDBJ whole genome shotgun (WGS) entry which is preliminary data.</text>
</comment>
<dbReference type="InterPro" id="IPR003615">
    <property type="entry name" value="HNH_nuc"/>
</dbReference>
<dbReference type="GO" id="GO:0003676">
    <property type="term" value="F:nucleic acid binding"/>
    <property type="evidence" value="ECO:0007669"/>
    <property type="project" value="InterPro"/>
</dbReference>
<feature type="compositionally biased region" description="Basic and acidic residues" evidence="2">
    <location>
        <begin position="199"/>
        <end position="210"/>
    </location>
</feature>
<proteinExistence type="inferred from homology"/>
<dbReference type="InterPro" id="IPR003870">
    <property type="entry name" value="DUF222"/>
</dbReference>
<evidence type="ECO:0000256" key="1">
    <source>
        <dbReference type="ARBA" id="ARBA00023450"/>
    </source>
</evidence>
<organism evidence="4 5">
    <name type="scientific">Mycobacterium yunnanensis</name>
    <dbReference type="NCBI Taxonomy" id="368477"/>
    <lineage>
        <taxon>Bacteria</taxon>
        <taxon>Bacillati</taxon>
        <taxon>Actinomycetota</taxon>
        <taxon>Actinomycetes</taxon>
        <taxon>Mycobacteriales</taxon>
        <taxon>Mycobacteriaceae</taxon>
        <taxon>Mycobacterium</taxon>
    </lineage>
</organism>
<dbReference type="CDD" id="cd00085">
    <property type="entry name" value="HNHc"/>
    <property type="match status" value="1"/>
</dbReference>
<dbReference type="Gene3D" id="1.10.30.50">
    <property type="match status" value="1"/>
</dbReference>
<comment type="similarity">
    <text evidence="1">Belongs to the Rv1128c/1148c/1588c/1702c/1945/3466 family.</text>
</comment>
<keyword evidence="5" id="KW-1185">Reference proteome</keyword>
<keyword evidence="4" id="KW-0540">Nuclease</keyword>
<keyword evidence="4" id="KW-0378">Hydrolase</keyword>
<gene>
    <name evidence="4" type="ORF">H7K45_03190</name>
</gene>
<name>A0A9X2YWG9_9MYCO</name>
<dbReference type="RefSeq" id="WP_263994324.1">
    <property type="nucleotide sequence ID" value="NZ_JACKVK010000002.1"/>
</dbReference>
<dbReference type="GO" id="GO:0004519">
    <property type="term" value="F:endonuclease activity"/>
    <property type="evidence" value="ECO:0007669"/>
    <property type="project" value="UniProtKB-KW"/>
</dbReference>
<evidence type="ECO:0000313" key="5">
    <source>
        <dbReference type="Proteomes" id="UP001141629"/>
    </source>
</evidence>
<dbReference type="GO" id="GO:0008270">
    <property type="term" value="F:zinc ion binding"/>
    <property type="evidence" value="ECO:0007669"/>
    <property type="project" value="InterPro"/>
</dbReference>
<feature type="compositionally biased region" description="Basic and acidic residues" evidence="2">
    <location>
        <begin position="142"/>
        <end position="153"/>
    </location>
</feature>
<dbReference type="Proteomes" id="UP001141629">
    <property type="component" value="Unassembled WGS sequence"/>
</dbReference>
<reference evidence="4" key="1">
    <citation type="submission" date="2020-07" db="EMBL/GenBank/DDBJ databases">
        <authorList>
            <person name="Pettersson B.M.F."/>
            <person name="Behra P.R.K."/>
            <person name="Ramesh M."/>
            <person name="Das S."/>
            <person name="Dasgupta S."/>
            <person name="Kirsebom L.A."/>
        </authorList>
    </citation>
    <scope>NUCLEOTIDE SEQUENCE</scope>
    <source>
        <strain evidence="4">DSM 44838</strain>
    </source>
</reference>
<feature type="region of interest" description="Disordered" evidence="2">
    <location>
        <begin position="199"/>
        <end position="224"/>
    </location>
</feature>
<feature type="domain" description="HNH nuclease" evidence="3">
    <location>
        <begin position="312"/>
        <end position="363"/>
    </location>
</feature>
<dbReference type="AlphaFoldDB" id="A0A9X2YWG9"/>
<feature type="region of interest" description="Disordered" evidence="2">
    <location>
        <begin position="142"/>
        <end position="161"/>
    </location>
</feature>
<evidence type="ECO:0000313" key="4">
    <source>
        <dbReference type="EMBL" id="MCV7419534.1"/>
    </source>
</evidence>
<evidence type="ECO:0000256" key="2">
    <source>
        <dbReference type="SAM" id="MobiDB-lite"/>
    </source>
</evidence>
<accession>A0A9X2YWG9</accession>
<dbReference type="SMART" id="SM00507">
    <property type="entry name" value="HNHc"/>
    <property type="match status" value="1"/>
</dbReference>
<protein>
    <submittedName>
        <fullName evidence="4">HNH endonuclease</fullName>
    </submittedName>
</protein>
<reference evidence="4" key="2">
    <citation type="journal article" date="2022" name="BMC Genomics">
        <title>Comparative genome analysis of mycobacteria focusing on tRNA and non-coding RNA.</title>
        <authorList>
            <person name="Behra P.R.K."/>
            <person name="Pettersson B.M.F."/>
            <person name="Ramesh M."/>
            <person name="Das S."/>
            <person name="Dasgupta S."/>
            <person name="Kirsebom L.A."/>
        </authorList>
    </citation>
    <scope>NUCLEOTIDE SEQUENCE</scope>
    <source>
        <strain evidence="4">DSM 44838</strain>
    </source>
</reference>